<dbReference type="EMBL" id="CP019645">
    <property type="protein sequence ID" value="AQQ59380.1"/>
    <property type="molecule type" value="Genomic_DNA"/>
</dbReference>
<gene>
    <name evidence="2" type="ORF">XJ32_03940</name>
</gene>
<evidence type="ECO:0000256" key="1">
    <source>
        <dbReference type="SAM" id="MobiDB-lite"/>
    </source>
</evidence>
<sequence length="201" mass="22705">MEELETPQEPTSEYDTTQEQGQLEAIQKELQDIEASVENDFAEHISALIDNDSVLEELFFSDRVTFFKKVIEEQNKFVSALVEPRAAKAKELQDTIAGKSEMANIEAIKQDFQSRHPEVDIKELIAFFANELPPRVQEEIKSQPIEAFFDLVYEIYAAQNAPQEEVQEESLPEDLPAQAQGVAVDSQQSDTNSGALPMNRQ</sequence>
<evidence type="ECO:0000313" key="2">
    <source>
        <dbReference type="EMBL" id="AQQ59380.1"/>
    </source>
</evidence>
<protein>
    <recommendedName>
        <fullName evidence="4">Coiled-coil domain-containing protein</fullName>
    </recommendedName>
</protein>
<dbReference type="RefSeq" id="WP_077388424.1">
    <property type="nucleotide sequence ID" value="NZ_CP019645.1"/>
</dbReference>
<reference evidence="2 3" key="1">
    <citation type="submission" date="2017-02" db="EMBL/GenBank/DDBJ databases">
        <title>Whole genome sequencing of Helicobacter bilis strain AAQJH.</title>
        <authorList>
            <person name="Conlan S."/>
            <person name="Thomas P.J."/>
            <person name="Mullikin J."/>
            <person name="Palmore T.N."/>
            <person name="Frank K.M."/>
            <person name="Segre J.A."/>
        </authorList>
    </citation>
    <scope>NUCLEOTIDE SEQUENCE [LARGE SCALE GENOMIC DNA]</scope>
    <source>
        <strain evidence="2 3">AAQJH</strain>
    </source>
</reference>
<accession>A0A1Q2LG19</accession>
<name>A0A1Q2LG19_9HELI</name>
<evidence type="ECO:0000313" key="3">
    <source>
        <dbReference type="Proteomes" id="UP000188298"/>
    </source>
</evidence>
<feature type="region of interest" description="Disordered" evidence="1">
    <location>
        <begin position="1"/>
        <end position="22"/>
    </location>
</feature>
<dbReference type="Proteomes" id="UP000188298">
    <property type="component" value="Chromosome"/>
</dbReference>
<dbReference type="AlphaFoldDB" id="A0A1Q2LG19"/>
<feature type="compositionally biased region" description="Polar residues" evidence="1">
    <location>
        <begin position="8"/>
        <end position="21"/>
    </location>
</feature>
<evidence type="ECO:0008006" key="4">
    <source>
        <dbReference type="Google" id="ProtNLM"/>
    </source>
</evidence>
<proteinExistence type="predicted"/>
<feature type="region of interest" description="Disordered" evidence="1">
    <location>
        <begin position="162"/>
        <end position="201"/>
    </location>
</feature>
<organism evidence="2 3">
    <name type="scientific">Helicobacter bilis</name>
    <dbReference type="NCBI Taxonomy" id="37372"/>
    <lineage>
        <taxon>Bacteria</taxon>
        <taxon>Pseudomonadati</taxon>
        <taxon>Campylobacterota</taxon>
        <taxon>Epsilonproteobacteria</taxon>
        <taxon>Campylobacterales</taxon>
        <taxon>Helicobacteraceae</taxon>
        <taxon>Helicobacter</taxon>
    </lineage>
</organism>
<feature type="compositionally biased region" description="Polar residues" evidence="1">
    <location>
        <begin position="185"/>
        <end position="201"/>
    </location>
</feature>
<dbReference type="KEGG" id="hbl:XJ32_03940"/>